<evidence type="ECO:0000256" key="2">
    <source>
        <dbReference type="SAM" id="MobiDB-lite"/>
    </source>
</evidence>
<feature type="region of interest" description="Disordered" evidence="2">
    <location>
        <begin position="598"/>
        <end position="626"/>
    </location>
</feature>
<dbReference type="Gene3D" id="3.30.870.10">
    <property type="entry name" value="Endonuclease Chain A"/>
    <property type="match status" value="1"/>
</dbReference>
<dbReference type="EMBL" id="VOFY01000004">
    <property type="protein sequence ID" value="KAA8593316.1"/>
    <property type="molecule type" value="Genomic_DNA"/>
</dbReference>
<dbReference type="PANTHER" id="PTHR16181">
    <property type="entry name" value="PROTEIN FAM83A-RELATED"/>
    <property type="match status" value="1"/>
</dbReference>
<dbReference type="GO" id="GO:0007165">
    <property type="term" value="P:signal transduction"/>
    <property type="evidence" value="ECO:0007669"/>
    <property type="project" value="TreeGrafter"/>
</dbReference>
<dbReference type="InterPro" id="IPR050944">
    <property type="entry name" value="FAM83"/>
</dbReference>
<accession>A0A5J5DIV0</accession>
<feature type="compositionally biased region" description="Acidic residues" evidence="2">
    <location>
        <begin position="651"/>
        <end position="669"/>
    </location>
</feature>
<keyword evidence="5" id="KW-1185">Reference proteome</keyword>
<evidence type="ECO:0000256" key="1">
    <source>
        <dbReference type="ARBA" id="ARBA00006937"/>
    </source>
</evidence>
<gene>
    <name evidence="4" type="ORF">FQN60_009432</name>
</gene>
<dbReference type="InterPro" id="IPR012461">
    <property type="entry name" value="SACK1"/>
</dbReference>
<evidence type="ECO:0000313" key="5">
    <source>
        <dbReference type="Proteomes" id="UP000327493"/>
    </source>
</evidence>
<reference evidence="4 5" key="1">
    <citation type="submission" date="2019-08" db="EMBL/GenBank/DDBJ databases">
        <title>A chromosome-level genome assembly, high-density linkage maps, and genome scans reveal the genomic architecture of hybrid incompatibilities underlying speciation via character displacement in darters (Percidae: Etheostominae).</title>
        <authorList>
            <person name="Moran R.L."/>
            <person name="Catchen J.M."/>
            <person name="Fuller R.C."/>
        </authorList>
    </citation>
    <scope>NUCLEOTIDE SEQUENCE [LARGE SCALE GENOMIC DNA]</scope>
    <source>
        <strain evidence="4">EspeVRDwgs_2016</strain>
        <tissue evidence="4">Muscle</tissue>
    </source>
</reference>
<sequence>MSNSQEQSLNEDAEFLPVNESSPEFLHCEKERQAVETLLNAGPEAFYSSIGTERSGCFLSSEEVSQITSWAQDYRFNPPQVPRQENGVEGSSEKEDICSTYFPSYSDTPAPNLELGWPEKSPWVPKGSVTVHTSPPAEGDPPVRQIIRRHLQKAGQVIAIVTDRLTDGAIIGDLHNAASRGVPVYIILNQRSIQENFTLNRLRHPNMQVRVLGGKTFCSRTGRMVVGEMKDNFLLVDLETVIHGSYSLTWTDAHLHRQLITVLRGPVVDSFDREFRILFAASLPMPDTWRVAGTHVGLDVTHQLKDHSDLWFQRHHHSEPEITNPPSPPAESLLDWEAMGVIQRNSCFPDSPLDQHEEIMTKEMPLRSKMMFDKNTPITDDFTNNGNQFVDKKREEHIINKANFKQLSMEKSTNLNDRTTTRLDEAIEPTYNMIPVFSSKRRENSRKEAILEADSSINETLFNMENTQYSRKPIILRVPQSGNFSSLSDIMKRIQPQQSTLGLLRRGSKAAVSELSQSMLNLSVPNTDEDRGAPVPRFKAACFDPDQMTPALALMKKRNDELKPLLYRTPKNFLPRERPRSSSYTLTMDWRRAVKIQRPKKTERYDEDDPEAYKNMPVPDKKSSQYSKDNIDEFHDEKIAKLLASGVQMESDQEELDDEEEVMALDDSESERRRKKKKRGQTWRVIWRGKKKKIFPMKWHGAPRRRCSMTLTM</sequence>
<comment type="similarity">
    <text evidence="1">Belongs to the FAM83 family.</text>
</comment>
<feature type="domain" description="Scaffolding anchor of CK1" evidence="3">
    <location>
        <begin position="17"/>
        <end position="283"/>
    </location>
</feature>
<dbReference type="AlphaFoldDB" id="A0A5J5DIV0"/>
<comment type="caution">
    <text evidence="4">The sequence shown here is derived from an EMBL/GenBank/DDBJ whole genome shotgun (WGS) entry which is preliminary data.</text>
</comment>
<dbReference type="Proteomes" id="UP000327493">
    <property type="component" value="Chromosome 4"/>
</dbReference>
<evidence type="ECO:0000313" key="4">
    <source>
        <dbReference type="EMBL" id="KAA8593316.1"/>
    </source>
</evidence>
<dbReference type="Pfam" id="PF07894">
    <property type="entry name" value="SACK1"/>
    <property type="match status" value="1"/>
</dbReference>
<dbReference type="GO" id="GO:0019901">
    <property type="term" value="F:protein kinase binding"/>
    <property type="evidence" value="ECO:0007669"/>
    <property type="project" value="TreeGrafter"/>
</dbReference>
<feature type="region of interest" description="Disordered" evidence="2">
    <location>
        <begin position="649"/>
        <end position="680"/>
    </location>
</feature>
<protein>
    <recommendedName>
        <fullName evidence="3">Scaffolding anchor of CK1 domain-containing protein</fullName>
    </recommendedName>
</protein>
<organism evidence="4 5">
    <name type="scientific">Etheostoma spectabile</name>
    <name type="common">orangethroat darter</name>
    <dbReference type="NCBI Taxonomy" id="54343"/>
    <lineage>
        <taxon>Eukaryota</taxon>
        <taxon>Metazoa</taxon>
        <taxon>Chordata</taxon>
        <taxon>Craniata</taxon>
        <taxon>Vertebrata</taxon>
        <taxon>Euteleostomi</taxon>
        <taxon>Actinopterygii</taxon>
        <taxon>Neopterygii</taxon>
        <taxon>Teleostei</taxon>
        <taxon>Neoteleostei</taxon>
        <taxon>Acanthomorphata</taxon>
        <taxon>Eupercaria</taxon>
        <taxon>Perciformes</taxon>
        <taxon>Percoidei</taxon>
        <taxon>Percidae</taxon>
        <taxon>Etheostomatinae</taxon>
        <taxon>Etheostoma</taxon>
    </lineage>
</organism>
<dbReference type="PANTHER" id="PTHR16181:SF29">
    <property type="entry name" value="PROTEIN FAM83A-RELATED"/>
    <property type="match status" value="1"/>
</dbReference>
<evidence type="ECO:0000259" key="3">
    <source>
        <dbReference type="Pfam" id="PF07894"/>
    </source>
</evidence>
<dbReference type="SUPFAM" id="SSF56024">
    <property type="entry name" value="Phospholipase D/nuclease"/>
    <property type="match status" value="1"/>
</dbReference>
<name>A0A5J5DIV0_9PERO</name>
<proteinExistence type="inferred from homology"/>